<gene>
    <name evidence="2" type="ORF">CVO77_10820</name>
</gene>
<name>A0A2S8B975_9SPHN</name>
<keyword evidence="3" id="KW-1185">Reference proteome</keyword>
<keyword evidence="1" id="KW-0732">Signal</keyword>
<evidence type="ECO:0000313" key="3">
    <source>
        <dbReference type="Proteomes" id="UP000238954"/>
    </source>
</evidence>
<feature type="chain" id="PRO_5015423168" evidence="1">
    <location>
        <begin position="24"/>
        <end position="125"/>
    </location>
</feature>
<organism evidence="2 3">
    <name type="scientific">Sphingopyxis lindanitolerans</name>
    <dbReference type="NCBI Taxonomy" id="2054227"/>
    <lineage>
        <taxon>Bacteria</taxon>
        <taxon>Pseudomonadati</taxon>
        <taxon>Pseudomonadota</taxon>
        <taxon>Alphaproteobacteria</taxon>
        <taxon>Sphingomonadales</taxon>
        <taxon>Sphingomonadaceae</taxon>
        <taxon>Sphingopyxis</taxon>
    </lineage>
</organism>
<feature type="signal peptide" evidence="1">
    <location>
        <begin position="1"/>
        <end position="23"/>
    </location>
</feature>
<protein>
    <submittedName>
        <fullName evidence="2">Uncharacterized protein</fullName>
    </submittedName>
</protein>
<dbReference type="OrthoDB" id="8482143at2"/>
<dbReference type="Proteomes" id="UP000238954">
    <property type="component" value="Chromosome"/>
</dbReference>
<proteinExistence type="predicted"/>
<dbReference type="AlphaFoldDB" id="A0A2S8B975"/>
<dbReference type="PROSITE" id="PS51257">
    <property type="entry name" value="PROKAR_LIPOPROTEIN"/>
    <property type="match status" value="1"/>
</dbReference>
<sequence>MTRYLRPLAIAALAATLGGCAGAAVPRPTAPAARPVPPPTPPRITQNNSLVGHAANAALSLFGKPRLDVSEGMGRKLQFAGSPCILDIYYYAPKQGAEPIATYVDARTPDGRDANVDSCITALRR</sequence>
<comment type="caution">
    <text evidence="2">The sequence shown here is derived from an EMBL/GenBank/DDBJ whole genome shotgun (WGS) entry which is preliminary data.</text>
</comment>
<evidence type="ECO:0000313" key="2">
    <source>
        <dbReference type="EMBL" id="PQM28897.1"/>
    </source>
</evidence>
<accession>A0A2S8B975</accession>
<dbReference type="EMBL" id="PHFW01000002">
    <property type="protein sequence ID" value="PQM28897.1"/>
    <property type="molecule type" value="Genomic_DNA"/>
</dbReference>
<reference evidence="3" key="1">
    <citation type="submission" date="2017-11" db="EMBL/GenBank/DDBJ databases">
        <title>The complete genome sequence of Sphingopyxis pomeranensis sp. nov. strain WS5A3p.</title>
        <authorList>
            <person name="Kaminski M.A."/>
        </authorList>
    </citation>
    <scope>NUCLEOTIDE SEQUENCE [LARGE SCALE GENOMIC DNA]</scope>
    <source>
        <strain evidence="3">WS5A3p</strain>
    </source>
</reference>
<evidence type="ECO:0000256" key="1">
    <source>
        <dbReference type="SAM" id="SignalP"/>
    </source>
</evidence>
<dbReference type="RefSeq" id="WP_105999063.1">
    <property type="nucleotide sequence ID" value="NZ_CM009578.1"/>
</dbReference>